<sequence>MKKIVFIFLVLLLGLVACNTKEVKEEVEQGQVTQEQTNEEAEEAAQGEQEESNIEVEEEQMAEDTEETEEQLSEELEESVEQETSTITSEQEVKDIIEYYAIGEADKLVNISFENSEIKATIDLAQDQLFSPKDIAVTRYSQLSDELLYHDGWELLTITYTNIGTISMNRTEKETNEYGDYFPTLKIEERLQ</sequence>
<protein>
    <submittedName>
        <fullName evidence="2">Uncharacterized protein HemX</fullName>
    </submittedName>
</protein>
<dbReference type="EMBL" id="JAFBFC010000004">
    <property type="protein sequence ID" value="MBM7703491.1"/>
    <property type="molecule type" value="Genomic_DNA"/>
</dbReference>
<reference evidence="2 3" key="1">
    <citation type="submission" date="2021-01" db="EMBL/GenBank/DDBJ databases">
        <title>Genomic Encyclopedia of Type Strains, Phase IV (KMG-IV): sequencing the most valuable type-strain genomes for metagenomic binning, comparative biology and taxonomic classification.</title>
        <authorList>
            <person name="Goeker M."/>
        </authorList>
    </citation>
    <scope>NUCLEOTIDE SEQUENCE [LARGE SCALE GENOMIC DNA]</scope>
    <source>
        <strain evidence="2 3">DSM 104297</strain>
    </source>
</reference>
<dbReference type="PROSITE" id="PS51257">
    <property type="entry name" value="PROKAR_LIPOPROTEIN"/>
    <property type="match status" value="1"/>
</dbReference>
<proteinExistence type="predicted"/>
<dbReference type="Proteomes" id="UP000809829">
    <property type="component" value="Unassembled WGS sequence"/>
</dbReference>
<comment type="caution">
    <text evidence="2">The sequence shown here is derived from an EMBL/GenBank/DDBJ whole genome shotgun (WGS) entry which is preliminary data.</text>
</comment>
<feature type="region of interest" description="Disordered" evidence="1">
    <location>
        <begin position="28"/>
        <end position="89"/>
    </location>
</feature>
<name>A0ABS2QVH5_9BACI</name>
<evidence type="ECO:0000256" key="1">
    <source>
        <dbReference type="SAM" id="MobiDB-lite"/>
    </source>
</evidence>
<evidence type="ECO:0000313" key="2">
    <source>
        <dbReference type="EMBL" id="MBM7703491.1"/>
    </source>
</evidence>
<feature type="compositionally biased region" description="Acidic residues" evidence="1">
    <location>
        <begin position="37"/>
        <end position="81"/>
    </location>
</feature>
<accession>A0ABS2QVH5</accession>
<evidence type="ECO:0000313" key="3">
    <source>
        <dbReference type="Proteomes" id="UP000809829"/>
    </source>
</evidence>
<keyword evidence="3" id="KW-1185">Reference proteome</keyword>
<gene>
    <name evidence="2" type="ORF">JOC83_002340</name>
</gene>
<organism evidence="2 3">
    <name type="scientific">Priestia iocasae</name>
    <dbReference type="NCBI Taxonomy" id="2291674"/>
    <lineage>
        <taxon>Bacteria</taxon>
        <taxon>Bacillati</taxon>
        <taxon>Bacillota</taxon>
        <taxon>Bacilli</taxon>
        <taxon>Bacillales</taxon>
        <taxon>Bacillaceae</taxon>
        <taxon>Priestia</taxon>
    </lineage>
</organism>
<dbReference type="RefSeq" id="WP_205187399.1">
    <property type="nucleotide sequence ID" value="NZ_JAFBFC010000004.1"/>
</dbReference>